<accession>A0ABP8G3T6</accession>
<dbReference type="EMBL" id="BAABFT010000003">
    <property type="protein sequence ID" value="GAA4316917.1"/>
    <property type="molecule type" value="Genomic_DNA"/>
</dbReference>
<evidence type="ECO:0000313" key="2">
    <source>
        <dbReference type="Proteomes" id="UP001500582"/>
    </source>
</evidence>
<comment type="caution">
    <text evidence="1">The sequence shown here is derived from an EMBL/GenBank/DDBJ whole genome shotgun (WGS) entry which is preliminary data.</text>
</comment>
<dbReference type="RefSeq" id="WP_345210327.1">
    <property type="nucleotide sequence ID" value="NZ_BAABFT010000003.1"/>
</dbReference>
<protein>
    <submittedName>
        <fullName evidence="1">Uncharacterized protein</fullName>
    </submittedName>
</protein>
<keyword evidence="2" id="KW-1185">Reference proteome</keyword>
<gene>
    <name evidence="1" type="ORF">GCM10023149_14220</name>
</gene>
<proteinExistence type="predicted"/>
<reference evidence="2" key="1">
    <citation type="journal article" date="2019" name="Int. J. Syst. Evol. Microbiol.">
        <title>The Global Catalogue of Microorganisms (GCM) 10K type strain sequencing project: providing services to taxonomists for standard genome sequencing and annotation.</title>
        <authorList>
            <consortium name="The Broad Institute Genomics Platform"/>
            <consortium name="The Broad Institute Genome Sequencing Center for Infectious Disease"/>
            <person name="Wu L."/>
            <person name="Ma J."/>
        </authorList>
    </citation>
    <scope>NUCLEOTIDE SEQUENCE [LARGE SCALE GENOMIC DNA]</scope>
    <source>
        <strain evidence="2">JCM 17705</strain>
    </source>
</reference>
<organism evidence="1 2">
    <name type="scientific">Mucilaginibacter gynuensis</name>
    <dbReference type="NCBI Taxonomy" id="1302236"/>
    <lineage>
        <taxon>Bacteria</taxon>
        <taxon>Pseudomonadati</taxon>
        <taxon>Bacteroidota</taxon>
        <taxon>Sphingobacteriia</taxon>
        <taxon>Sphingobacteriales</taxon>
        <taxon>Sphingobacteriaceae</taxon>
        <taxon>Mucilaginibacter</taxon>
    </lineage>
</organism>
<name>A0ABP8G3T6_9SPHI</name>
<sequence length="180" mass="21136">MIGGYNGFADDVAAIFADTIKQYGFRLIQSSFDLAKFENDKVQLIFSIVEETMVMSVKTDAGIYKVTDVAILADKAFYDKWEADRKAACDPLSREDYYKMYLEYYHVLSDKYFADTYATGNIPMQAEHDDMKQKRDQLNERYSRAWQAVQELDYEHPIRQKYIFDDPTWVNDMLALMEEK</sequence>
<evidence type="ECO:0000313" key="1">
    <source>
        <dbReference type="EMBL" id="GAA4316917.1"/>
    </source>
</evidence>
<dbReference type="Proteomes" id="UP001500582">
    <property type="component" value="Unassembled WGS sequence"/>
</dbReference>